<feature type="compositionally biased region" description="Basic residues" evidence="1">
    <location>
        <begin position="59"/>
        <end position="75"/>
    </location>
</feature>
<dbReference type="EMBL" id="LK052945">
    <property type="protein sequence ID" value="CDR44985.1"/>
    <property type="molecule type" value="Genomic_DNA"/>
</dbReference>
<protein>
    <submittedName>
        <fullName evidence="2">RHTO0S10e03906g1_1</fullName>
    </submittedName>
</protein>
<organism evidence="2">
    <name type="scientific">Rhodotorula toruloides</name>
    <name type="common">Yeast</name>
    <name type="synonym">Rhodosporidium toruloides</name>
    <dbReference type="NCBI Taxonomy" id="5286"/>
    <lineage>
        <taxon>Eukaryota</taxon>
        <taxon>Fungi</taxon>
        <taxon>Dikarya</taxon>
        <taxon>Basidiomycota</taxon>
        <taxon>Pucciniomycotina</taxon>
        <taxon>Microbotryomycetes</taxon>
        <taxon>Sporidiobolales</taxon>
        <taxon>Sporidiobolaceae</taxon>
        <taxon>Rhodotorula</taxon>
    </lineage>
</organism>
<evidence type="ECO:0000256" key="1">
    <source>
        <dbReference type="SAM" id="MobiDB-lite"/>
    </source>
</evidence>
<gene>
    <name evidence="2" type="ORF">RHTO0S_10e03906g</name>
</gene>
<feature type="region of interest" description="Disordered" evidence="1">
    <location>
        <begin position="1"/>
        <end position="117"/>
    </location>
</feature>
<dbReference type="AlphaFoldDB" id="A0A061B662"/>
<reference evidence="2" key="1">
    <citation type="journal article" date="2014" name="Genome Announc.">
        <title>Draft genome sequence of Rhodosporidium toruloides CECT1137, an oleaginous yeast of biotechnological interest.</title>
        <authorList>
            <person name="Morin N."/>
            <person name="Calcas X."/>
            <person name="Devillers H."/>
            <person name="Durrens P."/>
            <person name="Sherman D.J."/>
            <person name="Nicaud J.-M."/>
            <person name="Neuveglise C."/>
        </authorList>
    </citation>
    <scope>NUCLEOTIDE SEQUENCE</scope>
    <source>
        <strain evidence="2">CECT1137</strain>
    </source>
</reference>
<dbReference type="OrthoDB" id="3253553at2759"/>
<accession>A0A061B662</accession>
<proteinExistence type="predicted"/>
<name>A0A061B662_RHOTO</name>
<sequence length="222" mass="24444">MPLLQQEQPQPTGGWCDCLGESRRRVPRGQYHPPQFNLIVDPRLMAAMQGQTSEEGGRASRRGRQKRRKKRRHPRSPLDDQRATDSSSSSDSDGVNSDLSSGEEDPWTARSSSSSNPRRSLLSHVLLDTTWRQARSWAKKVAVADAVCAVGWGGVAGWAVTGGKRCPAGGLEGYCNLYNTALAFSFLLSASFVASFALDCFDLSRTKVSPRHRQQRLRDGVV</sequence>
<feature type="compositionally biased region" description="Polar residues" evidence="1">
    <location>
        <begin position="1"/>
        <end position="11"/>
    </location>
</feature>
<evidence type="ECO:0000313" key="2">
    <source>
        <dbReference type="EMBL" id="CDR44985.1"/>
    </source>
</evidence>
<feature type="compositionally biased region" description="Low complexity" evidence="1">
    <location>
        <begin position="84"/>
        <end position="100"/>
    </location>
</feature>